<gene>
    <name evidence="1" type="ORF">ATJ93_0814</name>
</gene>
<sequence length="241" mass="27577">MSFLGIPRHEKSYIMVQDLNAIRRLYLGNLPRKIPSRDSIVVLQNEQIDFKVEFDGIGPSGVKFLVNDEIAAAPSLHPAETEWMIEPTFRETGEFTFQIIVEGPASPAEMEKLASGDSEKMANVKESERINATWDIVVADPDELYQSTPERITELILTALGLYQAGELSYKSVKRVKRVLDEQLPEETVDDVEHELTTLDDFIESNEPEEDEQEDSNKELNRIANWSGYMIQKLQTRFRRD</sequence>
<accession>A0A419WQU2</accession>
<evidence type="ECO:0000313" key="2">
    <source>
        <dbReference type="Proteomes" id="UP000283805"/>
    </source>
</evidence>
<name>A0A419WQU2_9EURY</name>
<evidence type="ECO:0000313" key="1">
    <source>
        <dbReference type="EMBL" id="RKD97822.1"/>
    </source>
</evidence>
<dbReference type="Proteomes" id="UP000283805">
    <property type="component" value="Unassembled WGS sequence"/>
</dbReference>
<reference evidence="1 2" key="1">
    <citation type="submission" date="2018-09" db="EMBL/GenBank/DDBJ databases">
        <title>Genomic Encyclopedia of Archaeal and Bacterial Type Strains, Phase II (KMG-II): from individual species to whole genera.</title>
        <authorList>
            <person name="Goeker M."/>
        </authorList>
    </citation>
    <scope>NUCLEOTIDE SEQUENCE [LARGE SCALE GENOMIC DNA]</scope>
    <source>
        <strain evidence="1 2">DSM 13151</strain>
    </source>
</reference>
<dbReference type="EMBL" id="RAPO01000001">
    <property type="protein sequence ID" value="RKD97822.1"/>
    <property type="molecule type" value="Genomic_DNA"/>
</dbReference>
<dbReference type="AlphaFoldDB" id="A0A419WQU2"/>
<keyword evidence="2" id="KW-1185">Reference proteome</keyword>
<comment type="caution">
    <text evidence="1">The sequence shown here is derived from an EMBL/GenBank/DDBJ whole genome shotgun (WGS) entry which is preliminary data.</text>
</comment>
<organism evidence="1 2">
    <name type="scientific">Halopiger aswanensis</name>
    <dbReference type="NCBI Taxonomy" id="148449"/>
    <lineage>
        <taxon>Archaea</taxon>
        <taxon>Methanobacteriati</taxon>
        <taxon>Methanobacteriota</taxon>
        <taxon>Stenosarchaea group</taxon>
        <taxon>Halobacteria</taxon>
        <taxon>Halobacteriales</taxon>
        <taxon>Natrialbaceae</taxon>
        <taxon>Halopiger</taxon>
    </lineage>
</organism>
<proteinExistence type="predicted"/>
<protein>
    <submittedName>
        <fullName evidence="1">Uncharacterized protein</fullName>
    </submittedName>
</protein>